<proteinExistence type="predicted"/>
<dbReference type="EMBL" id="JAJAUY010000047">
    <property type="protein sequence ID" value="MCB5180555.1"/>
    <property type="molecule type" value="Genomic_DNA"/>
</dbReference>
<protein>
    <submittedName>
        <fullName evidence="2">Uncharacterized protein</fullName>
    </submittedName>
</protein>
<feature type="region of interest" description="Disordered" evidence="1">
    <location>
        <begin position="1"/>
        <end position="22"/>
    </location>
</feature>
<organism evidence="2 3">
    <name type="scientific">Streptomyces antimicrobicus</name>
    <dbReference type="NCBI Taxonomy" id="2883108"/>
    <lineage>
        <taxon>Bacteria</taxon>
        <taxon>Bacillati</taxon>
        <taxon>Actinomycetota</taxon>
        <taxon>Actinomycetes</taxon>
        <taxon>Kitasatosporales</taxon>
        <taxon>Streptomycetaceae</taxon>
        <taxon>Streptomyces</taxon>
    </lineage>
</organism>
<evidence type="ECO:0000313" key="2">
    <source>
        <dbReference type="EMBL" id="MCB5180555.1"/>
    </source>
</evidence>
<keyword evidence="3" id="KW-1185">Reference proteome</keyword>
<name>A0ABS8B7G1_9ACTN</name>
<accession>A0ABS8B7G1</accession>
<dbReference type="Proteomes" id="UP001199054">
    <property type="component" value="Unassembled WGS sequence"/>
</dbReference>
<comment type="caution">
    <text evidence="2">The sequence shown here is derived from an EMBL/GenBank/DDBJ whole genome shotgun (WGS) entry which is preliminary data.</text>
</comment>
<evidence type="ECO:0000313" key="3">
    <source>
        <dbReference type="Proteomes" id="UP001199054"/>
    </source>
</evidence>
<feature type="compositionally biased region" description="Basic and acidic residues" evidence="1">
    <location>
        <begin position="315"/>
        <end position="324"/>
    </location>
</feature>
<gene>
    <name evidence="2" type="ORF">LG632_14335</name>
</gene>
<feature type="compositionally biased region" description="Basic and acidic residues" evidence="1">
    <location>
        <begin position="289"/>
        <end position="302"/>
    </location>
</feature>
<reference evidence="2 3" key="1">
    <citation type="submission" date="2021-10" db="EMBL/GenBank/DDBJ databases">
        <title>Streptomyces sp. strain SMC 277, a novel streptomycete isolated from soil.</title>
        <authorList>
            <person name="Chanama M."/>
        </authorList>
    </citation>
    <scope>NUCLEOTIDE SEQUENCE [LARGE SCALE GENOMIC DNA]</scope>
    <source>
        <strain evidence="2 3">SMC 277</strain>
    </source>
</reference>
<sequence length="346" mass="36628">MSQRLSGDGDGDRAGELGAVPHAGSVESVRMDARARGSGQVFQVVGGTQYVVQHQHHHQRGGGVPLGLPELRIWIDRLVRDYRVHVGAQRGRGGRRQLEALQREFGGAAGAGRRDGKERVRRLVAAGAVQYLQEAARVPSEPLPVVVMADVAVFALWPVVQAPDLPPDWQDQLAELTTPRLAALVAQARASAAEGRPVAVDAFARVLADKPFAHGILALLEDLADPRGAGACLTALALAARVPAPPRKAPRALLGWLLGVGTGAVAGGAAADPDLVARIWEWMDEEGVQKRSGYEGDPDHPVDLGWGGEREDEERDGHRGDGGRHPLLPGRAPRAGSDGSVDDLFG</sequence>
<dbReference type="RefSeq" id="WP_226727430.1">
    <property type="nucleotide sequence ID" value="NZ_JAJAUY010000047.1"/>
</dbReference>
<evidence type="ECO:0000256" key="1">
    <source>
        <dbReference type="SAM" id="MobiDB-lite"/>
    </source>
</evidence>
<feature type="region of interest" description="Disordered" evidence="1">
    <location>
        <begin position="289"/>
        <end position="346"/>
    </location>
</feature>